<dbReference type="NCBIfam" id="NF006698">
    <property type="entry name" value="PRK09243.1-5"/>
    <property type="match status" value="1"/>
</dbReference>
<dbReference type="Pfam" id="PF17767">
    <property type="entry name" value="NAPRTase_N"/>
    <property type="match status" value="1"/>
</dbReference>
<dbReference type="InterPro" id="IPR006405">
    <property type="entry name" value="Nic_PRibTrfase_pncB"/>
</dbReference>
<gene>
    <name evidence="12" type="ORF">DFR70_10826</name>
</gene>
<dbReference type="InterPro" id="IPR041525">
    <property type="entry name" value="N/Namide_PRibTrfase"/>
</dbReference>
<evidence type="ECO:0000256" key="9">
    <source>
        <dbReference type="RuleBase" id="RU365100"/>
    </source>
</evidence>
<dbReference type="UniPathway" id="UPA00253">
    <property type="reaction ID" value="UER00457"/>
</dbReference>
<dbReference type="GO" id="GO:0005829">
    <property type="term" value="C:cytosol"/>
    <property type="evidence" value="ECO:0007669"/>
    <property type="project" value="TreeGrafter"/>
</dbReference>
<evidence type="ECO:0000256" key="8">
    <source>
        <dbReference type="ARBA" id="ARBA00048668"/>
    </source>
</evidence>
<comment type="PTM">
    <text evidence="9">Transiently phosphorylated on a His residue during the reaction cycle. Phosphorylation strongly increases the affinity for substrates and increases the rate of nicotinate D-ribonucleotide production. Dephosphorylation regenerates the low-affinity form of the enzyme, leading to product release.</text>
</comment>
<evidence type="ECO:0000259" key="10">
    <source>
        <dbReference type="Pfam" id="PF04095"/>
    </source>
</evidence>
<dbReference type="Gene3D" id="3.20.140.10">
    <property type="entry name" value="nicotinate phosphoribosyltransferase"/>
    <property type="match status" value="1"/>
</dbReference>
<dbReference type="InterPro" id="IPR040727">
    <property type="entry name" value="NAPRTase_N"/>
</dbReference>
<evidence type="ECO:0000256" key="7">
    <source>
        <dbReference type="ARBA" id="ARBA00022679"/>
    </source>
</evidence>
<dbReference type="Proteomes" id="UP000247569">
    <property type="component" value="Unassembled WGS sequence"/>
</dbReference>
<evidence type="ECO:0000313" key="12">
    <source>
        <dbReference type="EMBL" id="PXX61468.1"/>
    </source>
</evidence>
<evidence type="ECO:0000256" key="6">
    <source>
        <dbReference type="ARBA" id="ARBA00022642"/>
    </source>
</evidence>
<dbReference type="PANTHER" id="PTHR11098">
    <property type="entry name" value="NICOTINATE PHOSPHORIBOSYLTRANSFERASE"/>
    <property type="match status" value="1"/>
</dbReference>
<dbReference type="EMBL" id="QJKF01000008">
    <property type="protein sequence ID" value="PXX61468.1"/>
    <property type="molecule type" value="Genomic_DNA"/>
</dbReference>
<evidence type="ECO:0000256" key="1">
    <source>
        <dbReference type="ARBA" id="ARBA00004952"/>
    </source>
</evidence>
<keyword evidence="4" id="KW-0597">Phosphoprotein</keyword>
<dbReference type="OrthoDB" id="9770610at2"/>
<dbReference type="RefSeq" id="WP_040732398.1">
    <property type="nucleotide sequence ID" value="NZ_QJKF01000008.1"/>
</dbReference>
<protein>
    <recommendedName>
        <fullName evidence="3 9">Nicotinate phosphoribosyltransferase</fullName>
        <ecNumber evidence="3 9">6.3.4.21</ecNumber>
    </recommendedName>
</protein>
<accession>A0A318JWZ4</accession>
<proteinExistence type="inferred from homology"/>
<dbReference type="SUPFAM" id="SSF51690">
    <property type="entry name" value="Nicotinate/Quinolinate PRTase C-terminal domain-like"/>
    <property type="match status" value="1"/>
</dbReference>
<feature type="domain" description="Nicotinate phosphoribosyltransferase N-terminal" evidence="11">
    <location>
        <begin position="12"/>
        <end position="134"/>
    </location>
</feature>
<dbReference type="InterPro" id="IPR013785">
    <property type="entry name" value="Aldolase_TIM"/>
</dbReference>
<dbReference type="EC" id="6.3.4.21" evidence="3 9"/>
<comment type="similarity">
    <text evidence="2 9">Belongs to the NAPRTase family.</text>
</comment>
<dbReference type="NCBIfam" id="TIGR01513">
    <property type="entry name" value="NAPRTase_put"/>
    <property type="match status" value="1"/>
</dbReference>
<evidence type="ECO:0000313" key="13">
    <source>
        <dbReference type="Proteomes" id="UP000247569"/>
    </source>
</evidence>
<dbReference type="PIRSF" id="PIRSF000484">
    <property type="entry name" value="NAPRT"/>
    <property type="match status" value="1"/>
</dbReference>
<evidence type="ECO:0000256" key="4">
    <source>
        <dbReference type="ARBA" id="ARBA00022553"/>
    </source>
</evidence>
<dbReference type="GO" id="GO:0016757">
    <property type="term" value="F:glycosyltransferase activity"/>
    <property type="evidence" value="ECO:0007669"/>
    <property type="project" value="UniProtKB-KW"/>
</dbReference>
<dbReference type="InterPro" id="IPR007229">
    <property type="entry name" value="Nic_PRibTrfase-Fam"/>
</dbReference>
<dbReference type="GO" id="GO:0004516">
    <property type="term" value="F:nicotinate phosphoribosyltransferase activity"/>
    <property type="evidence" value="ECO:0007669"/>
    <property type="project" value="UniProtKB-UniRule"/>
</dbReference>
<feature type="domain" description="Nicotinate/nicotinamide phosphoribosyltransferase" evidence="10">
    <location>
        <begin position="155"/>
        <end position="352"/>
    </location>
</feature>
<keyword evidence="7 9" id="KW-0808">Transferase</keyword>
<keyword evidence="12" id="KW-0328">Glycosyltransferase</keyword>
<evidence type="ECO:0000256" key="2">
    <source>
        <dbReference type="ARBA" id="ARBA00010897"/>
    </source>
</evidence>
<comment type="function">
    <text evidence="9">Catalyzes the first step in the biosynthesis of NAD from nicotinic acid, the ATP-dependent synthesis of beta-nicotinate D-ribonucleotide from nicotinate and 5-phospho-D-ribose 1-phosphate.</text>
</comment>
<evidence type="ECO:0000256" key="3">
    <source>
        <dbReference type="ARBA" id="ARBA00013236"/>
    </source>
</evidence>
<reference evidence="12 13" key="1">
    <citation type="submission" date="2018-05" db="EMBL/GenBank/DDBJ databases">
        <title>Genomic Encyclopedia of Type Strains, Phase IV (KMG-IV): sequencing the most valuable type-strain genomes for metagenomic binning, comparative biology and taxonomic classification.</title>
        <authorList>
            <person name="Goeker M."/>
        </authorList>
    </citation>
    <scope>NUCLEOTIDE SEQUENCE [LARGE SCALE GENOMIC DNA]</scope>
    <source>
        <strain evidence="12 13">DSM 44704</strain>
    </source>
</reference>
<dbReference type="InterPro" id="IPR036068">
    <property type="entry name" value="Nicotinate_pribotase-like_C"/>
</dbReference>
<dbReference type="GO" id="GO:0034355">
    <property type="term" value="P:NAD+ biosynthetic process via the salvage pathway"/>
    <property type="evidence" value="ECO:0007669"/>
    <property type="project" value="TreeGrafter"/>
</dbReference>
<organism evidence="12 13">
    <name type="scientific">Nocardia tenerifensis</name>
    <dbReference type="NCBI Taxonomy" id="228006"/>
    <lineage>
        <taxon>Bacteria</taxon>
        <taxon>Bacillati</taxon>
        <taxon>Actinomycetota</taxon>
        <taxon>Actinomycetes</taxon>
        <taxon>Mycobacteriales</taxon>
        <taxon>Nocardiaceae</taxon>
        <taxon>Nocardia</taxon>
    </lineage>
</organism>
<keyword evidence="6 9" id="KW-0662">Pyridine nucleotide biosynthesis</keyword>
<name>A0A318JWZ4_9NOCA</name>
<evidence type="ECO:0000256" key="5">
    <source>
        <dbReference type="ARBA" id="ARBA00022598"/>
    </source>
</evidence>
<keyword evidence="5 9" id="KW-0436">Ligase</keyword>
<comment type="pathway">
    <text evidence="1 9">Cofactor biosynthesis; NAD(+) biosynthesis; nicotinate D-ribonucleotide from nicotinate: step 1/1.</text>
</comment>
<dbReference type="Gene3D" id="3.20.20.70">
    <property type="entry name" value="Aldolase class I"/>
    <property type="match status" value="1"/>
</dbReference>
<dbReference type="NCBIfam" id="NF009131">
    <property type="entry name" value="PRK12484.1"/>
    <property type="match status" value="1"/>
</dbReference>
<dbReference type="AlphaFoldDB" id="A0A318JWZ4"/>
<dbReference type="PANTHER" id="PTHR11098:SF8">
    <property type="entry name" value="NICOTINATE PHOSPHORIBOSYLTRANSFERASE PNCB1"/>
    <property type="match status" value="1"/>
</dbReference>
<dbReference type="SUPFAM" id="SSF54675">
    <property type="entry name" value="Nicotinate/Quinolinate PRTase N-terminal domain-like"/>
    <property type="match status" value="1"/>
</dbReference>
<dbReference type="CDD" id="cd01570">
    <property type="entry name" value="NAPRTase_A"/>
    <property type="match status" value="1"/>
</dbReference>
<dbReference type="Pfam" id="PF04095">
    <property type="entry name" value="NAPRTase"/>
    <property type="match status" value="1"/>
</dbReference>
<comment type="caution">
    <text evidence="12">The sequence shown here is derived from an EMBL/GenBank/DDBJ whole genome shotgun (WGS) entry which is preliminary data.</text>
</comment>
<keyword evidence="13" id="KW-1185">Reference proteome</keyword>
<evidence type="ECO:0000259" key="11">
    <source>
        <dbReference type="Pfam" id="PF17767"/>
    </source>
</evidence>
<comment type="catalytic activity">
    <reaction evidence="8 9">
        <text>5-phospho-alpha-D-ribose 1-diphosphate + nicotinate + ATP + H2O = nicotinate beta-D-ribonucleotide + ADP + phosphate + diphosphate</text>
        <dbReference type="Rhea" id="RHEA:36163"/>
        <dbReference type="ChEBI" id="CHEBI:15377"/>
        <dbReference type="ChEBI" id="CHEBI:30616"/>
        <dbReference type="ChEBI" id="CHEBI:32544"/>
        <dbReference type="ChEBI" id="CHEBI:33019"/>
        <dbReference type="ChEBI" id="CHEBI:43474"/>
        <dbReference type="ChEBI" id="CHEBI:57502"/>
        <dbReference type="ChEBI" id="CHEBI:58017"/>
        <dbReference type="ChEBI" id="CHEBI:456216"/>
        <dbReference type="EC" id="6.3.4.21"/>
    </reaction>
</comment>
<sequence length="440" mass="46504">MDIRDGISSTALLTDQYELTMLAAALADDSAHRRCTFEVFARRLPHGRRYGVVAGTGRLLDALERFRFGETELAVIAPFLPAETVDWLRDYRFTGDIDGYAEGELYFPGSPILSVRGTFAECVVLETLALSILNHDSAIASAAARMVSAAGGRRMIEMGSRRTHERAAPDSSRAAYLAGFDATSNLEAVRRYGVPGAGTSAHAFTLLHAGSGGDDGAHEADAFRSQVAALGIGTTLLVDTYDITRGVATAIEVAGPELGGVRIDSGDLGVLARQVRDQLDGLGATKTRIVVSGDLDEYAIAALRAEPVDVYGVGTSLVTGSGAPTAGMVYKLVEVEGVPVAKRSSHKESRGGTKKAIRLSRPTGTIVEEIVYPAAGPTPEANGFEARELLVPLVREGKVVEDLPTLSDSRDHVAHGLISLPWEGLKLSAGEPAVPTTFMS</sequence>